<keyword evidence="2" id="KW-1185">Reference proteome</keyword>
<dbReference type="EMBL" id="RRZK01000026">
    <property type="protein sequence ID" value="TDB59867.1"/>
    <property type="molecule type" value="Genomic_DNA"/>
</dbReference>
<dbReference type="RefSeq" id="WP_132680158.1">
    <property type="nucleotide sequence ID" value="NZ_LT629803.1"/>
</dbReference>
<proteinExistence type="predicted"/>
<sequence>MDWRISPDLGSLLQDFLTEVVPYVEIDEALLVLLTRVIFAGKEFLHLMSKLDTLDCLRTGCTGLGRIHRDIWIVILVFEVVVVNHHRQNFRRHRLEVPALLRRGPKPVTSPSASIFLNPELSDS</sequence>
<evidence type="ECO:0000313" key="1">
    <source>
        <dbReference type="EMBL" id="TDB59867.1"/>
    </source>
</evidence>
<reference evidence="2" key="1">
    <citation type="journal article" date="2019" name="bioRxiv">
        <title>Bacterially produced spermidine induces plant systemic susceptibility to pathogens.</title>
        <authorList>
            <person name="Melnyk R.A."/>
            <person name="Beskrovnaya P.A."/>
            <person name="Liu Z."/>
            <person name="Song Y."/>
            <person name="Haney C.H."/>
        </authorList>
    </citation>
    <scope>NUCLEOTIDE SEQUENCE [LARGE SCALE GENOMIC DNA]</scope>
    <source>
        <strain evidence="2">Dha-51</strain>
    </source>
</reference>
<gene>
    <name evidence="1" type="ORF">EIY72_18190</name>
</gene>
<organism evidence="1 2">
    <name type="scientific">Pseudomonas vancouverensis</name>
    <dbReference type="NCBI Taxonomy" id="95300"/>
    <lineage>
        <taxon>Bacteria</taxon>
        <taxon>Pseudomonadati</taxon>
        <taxon>Pseudomonadota</taxon>
        <taxon>Gammaproteobacteria</taxon>
        <taxon>Pseudomonadales</taxon>
        <taxon>Pseudomonadaceae</taxon>
        <taxon>Pseudomonas</taxon>
    </lineage>
</organism>
<protein>
    <submittedName>
        <fullName evidence="1">Uncharacterized protein</fullName>
    </submittedName>
</protein>
<dbReference type="Proteomes" id="UP000295254">
    <property type="component" value="Unassembled WGS sequence"/>
</dbReference>
<dbReference type="AlphaFoldDB" id="A0A4R4JY58"/>
<name>A0A4R4JY58_PSEVA</name>
<evidence type="ECO:0000313" key="2">
    <source>
        <dbReference type="Proteomes" id="UP000295254"/>
    </source>
</evidence>
<comment type="caution">
    <text evidence="1">The sequence shown here is derived from an EMBL/GenBank/DDBJ whole genome shotgun (WGS) entry which is preliminary data.</text>
</comment>
<accession>A0A4R4JY58</accession>